<dbReference type="RefSeq" id="WP_184785988.1">
    <property type="nucleotide sequence ID" value="NZ_BONT01000022.1"/>
</dbReference>
<evidence type="ECO:0000313" key="3">
    <source>
        <dbReference type="Proteomes" id="UP000548476"/>
    </source>
</evidence>
<name>A0A841FBB7_9ACTN</name>
<dbReference type="Proteomes" id="UP000548476">
    <property type="component" value="Unassembled WGS sequence"/>
</dbReference>
<comment type="caution">
    <text evidence="2">The sequence shown here is derived from an EMBL/GenBank/DDBJ whole genome shotgun (WGS) entry which is preliminary data.</text>
</comment>
<sequence>MARKSRSAWFKAGAAVGVAAVAVGAYGYLWLRKVGSQEDLTPPGYEALRNTRRTIADLLNWDD</sequence>
<dbReference type="EMBL" id="JACHGT010000002">
    <property type="protein sequence ID" value="MBB6033074.1"/>
    <property type="molecule type" value="Genomic_DNA"/>
</dbReference>
<organism evidence="2 3">
    <name type="scientific">Phytomonospora endophytica</name>
    <dbReference type="NCBI Taxonomy" id="714109"/>
    <lineage>
        <taxon>Bacteria</taxon>
        <taxon>Bacillati</taxon>
        <taxon>Actinomycetota</taxon>
        <taxon>Actinomycetes</taxon>
        <taxon>Micromonosporales</taxon>
        <taxon>Micromonosporaceae</taxon>
        <taxon>Phytomonospora</taxon>
    </lineage>
</organism>
<evidence type="ECO:0000256" key="1">
    <source>
        <dbReference type="SAM" id="Phobius"/>
    </source>
</evidence>
<gene>
    <name evidence="2" type="ORF">HNR73_000921</name>
</gene>
<dbReference type="AlphaFoldDB" id="A0A841FBB7"/>
<evidence type="ECO:0000313" key="2">
    <source>
        <dbReference type="EMBL" id="MBB6033074.1"/>
    </source>
</evidence>
<reference evidence="2 3" key="1">
    <citation type="submission" date="2020-08" db="EMBL/GenBank/DDBJ databases">
        <title>Genomic Encyclopedia of Type Strains, Phase IV (KMG-IV): sequencing the most valuable type-strain genomes for metagenomic binning, comparative biology and taxonomic classification.</title>
        <authorList>
            <person name="Goeker M."/>
        </authorList>
    </citation>
    <scope>NUCLEOTIDE SEQUENCE [LARGE SCALE GENOMIC DNA]</scope>
    <source>
        <strain evidence="2 3">YIM 65646</strain>
    </source>
</reference>
<proteinExistence type="predicted"/>
<accession>A0A841FBB7</accession>
<feature type="transmembrane region" description="Helical" evidence="1">
    <location>
        <begin position="12"/>
        <end position="31"/>
    </location>
</feature>
<keyword evidence="1" id="KW-0472">Membrane</keyword>
<protein>
    <submittedName>
        <fullName evidence="2">Nitrogen fixation-related uncharacterized protein</fullName>
    </submittedName>
</protein>
<keyword evidence="1" id="KW-0812">Transmembrane</keyword>
<keyword evidence="1" id="KW-1133">Transmembrane helix</keyword>
<keyword evidence="3" id="KW-1185">Reference proteome</keyword>